<dbReference type="Pfam" id="PF06013">
    <property type="entry name" value="WXG100"/>
    <property type="match status" value="1"/>
</dbReference>
<protein>
    <recommendedName>
        <fullName evidence="1">ESAT-6-like protein</fullName>
    </recommendedName>
</protein>
<gene>
    <name evidence="2" type="ORF">BT1A1_3488</name>
</gene>
<dbReference type="RefSeq" id="WP_051989214.1">
    <property type="nucleotide sequence ID" value="NZ_CCRF01000103.1"/>
</dbReference>
<dbReference type="EMBL" id="CCRF01000103">
    <property type="protein sequence ID" value="CEE03269.1"/>
    <property type="molecule type" value="Genomic_DNA"/>
</dbReference>
<dbReference type="NCBIfam" id="TIGR03930">
    <property type="entry name" value="WXG100_ESAT6"/>
    <property type="match status" value="1"/>
</dbReference>
<organism evidence="2 3">
    <name type="scientific">Caldibacillus thermoamylovorans</name>
    <dbReference type="NCBI Taxonomy" id="35841"/>
    <lineage>
        <taxon>Bacteria</taxon>
        <taxon>Bacillati</taxon>
        <taxon>Bacillota</taxon>
        <taxon>Bacilli</taxon>
        <taxon>Bacillales</taxon>
        <taxon>Bacillaceae</taxon>
        <taxon>Caldibacillus</taxon>
    </lineage>
</organism>
<dbReference type="InterPro" id="IPR010310">
    <property type="entry name" value="T7SS_ESAT-6-like"/>
</dbReference>
<evidence type="ECO:0000313" key="2">
    <source>
        <dbReference type="EMBL" id="CEE03269.1"/>
    </source>
</evidence>
<dbReference type="AlphaFoldDB" id="A0A090KX12"/>
<accession>A0A090KX12</accession>
<dbReference type="Gene3D" id="1.10.287.1060">
    <property type="entry name" value="ESAT-6-like"/>
    <property type="match status" value="1"/>
</dbReference>
<keyword evidence="3" id="KW-1185">Reference proteome</keyword>
<sequence>MGKKILVTPEILETTSGQLETHSQSYSDIAKQLMQTAQTMGAAWEGDDNLAFVDQITGFTEDLDKMAQKLSVAGQALKQIKDNYVQTQQHNITQVRKLQN</sequence>
<comment type="similarity">
    <text evidence="1">Belongs to the WXG100 family.</text>
</comment>
<dbReference type="InterPro" id="IPR036689">
    <property type="entry name" value="ESAT-6-like_sf"/>
</dbReference>
<reference evidence="2 3" key="1">
    <citation type="submission" date="2014-07" db="EMBL/GenBank/DDBJ databases">
        <authorList>
            <person name="Wibberg Daniel"/>
        </authorList>
    </citation>
    <scope>NUCLEOTIDE SEQUENCE [LARGE SCALE GENOMIC DNA]</scope>
</reference>
<name>A0A090KX12_9BACI</name>
<dbReference type="SUPFAM" id="SSF140453">
    <property type="entry name" value="EsxAB dimer-like"/>
    <property type="match status" value="1"/>
</dbReference>
<evidence type="ECO:0000256" key="1">
    <source>
        <dbReference type="RuleBase" id="RU362001"/>
    </source>
</evidence>
<dbReference type="Proteomes" id="UP000040576">
    <property type="component" value="Unassembled WGS sequence"/>
</dbReference>
<proteinExistence type="inferred from homology"/>
<evidence type="ECO:0000313" key="3">
    <source>
        <dbReference type="Proteomes" id="UP000040576"/>
    </source>
</evidence>